<proteinExistence type="predicted"/>
<dbReference type="EMBL" id="VIFK01000577">
    <property type="protein sequence ID" value="TQE92755.1"/>
    <property type="molecule type" value="Genomic_DNA"/>
</dbReference>
<dbReference type="InterPro" id="IPR039523">
    <property type="entry name" value="RimK-rel_E_lig_ATP-grasp"/>
</dbReference>
<evidence type="ECO:0000313" key="3">
    <source>
        <dbReference type="Proteomes" id="UP000315400"/>
    </source>
</evidence>
<dbReference type="Pfam" id="PF14397">
    <property type="entry name" value="ATPgrasp_ST"/>
    <property type="match status" value="1"/>
</dbReference>
<gene>
    <name evidence="2" type="ORF">FKY71_19215</name>
</gene>
<sequence length="323" mass="36279">MLKRISTMRARSRKWVTRKAATARVIMSGCREASQQFGTRPSQAWVRFLRLYARRFSPTEIFLWGLLDPALGAPELSQYVSKESLLRLQRRHNPQSYANLVEDKIVFHAQCAGVGLPSPPLLATFTRHGAWLTEDKRWVSVSEFIEYLNGCPETALVVKPANGVYGQGVQVIQRGDDERWIDDRGDVLTAEAVARYCAAWAAFDRFLVQVRIRNHPRIMDLTSVGTLQTVRVITVADRCGEPGAIVLANWRIAGAEGVVDNFDYGRGGNLIADIDTDSGEIRQVVWPKPKRQGIEEVHKHPSSGAPLKGAFLPYWQDVREIVV</sequence>
<dbReference type="AlphaFoldDB" id="A0A540V7Q8"/>
<feature type="domain" description="Alpha-L-glutamate ligase-related protein ATP-grasp" evidence="1">
    <location>
        <begin position="87"/>
        <end position="321"/>
    </location>
</feature>
<feature type="non-terminal residue" evidence="2">
    <location>
        <position position="323"/>
    </location>
</feature>
<comment type="caution">
    <text evidence="2">The sequence shown here is derived from an EMBL/GenBank/DDBJ whole genome shotgun (WGS) entry which is preliminary data.</text>
</comment>
<accession>A0A540V7Q8</accession>
<evidence type="ECO:0000313" key="2">
    <source>
        <dbReference type="EMBL" id="TQE92755.1"/>
    </source>
</evidence>
<evidence type="ECO:0000259" key="1">
    <source>
        <dbReference type="Pfam" id="PF14397"/>
    </source>
</evidence>
<organism evidence="2 3">
    <name type="scientific">Spiribacter salinus</name>
    <dbReference type="NCBI Taxonomy" id="1335746"/>
    <lineage>
        <taxon>Bacteria</taxon>
        <taxon>Pseudomonadati</taxon>
        <taxon>Pseudomonadota</taxon>
        <taxon>Gammaproteobacteria</taxon>
        <taxon>Chromatiales</taxon>
        <taxon>Ectothiorhodospiraceae</taxon>
        <taxon>Spiribacter</taxon>
    </lineage>
</organism>
<name>A0A540V7Q8_9GAMM</name>
<dbReference type="Proteomes" id="UP000315400">
    <property type="component" value="Unassembled WGS sequence"/>
</dbReference>
<reference evidence="2 3" key="1">
    <citation type="submission" date="2019-06" db="EMBL/GenBank/DDBJ databases">
        <title>Metagenome assembled Genome of Spiribacter salinus SL48-SHIP from the microbial mat of Salt Lake 48 (Novosibirsk region, Russia).</title>
        <authorList>
            <person name="Shipova A."/>
            <person name="Rozanov A.S."/>
            <person name="Bryanskaya A.V."/>
            <person name="Peltek S.E."/>
        </authorList>
    </citation>
    <scope>NUCLEOTIDE SEQUENCE [LARGE SCALE GENOMIC DNA]</scope>
    <source>
        <strain evidence="2">SL48-SHIP-2</strain>
    </source>
</reference>
<protein>
    <recommendedName>
        <fullName evidence="1">Alpha-L-glutamate ligase-related protein ATP-grasp domain-containing protein</fullName>
    </recommendedName>
</protein>